<evidence type="ECO:0000313" key="4">
    <source>
        <dbReference type="Proteomes" id="UP000187203"/>
    </source>
</evidence>
<dbReference type="GO" id="GO:0016747">
    <property type="term" value="F:acyltransferase activity, transferring groups other than amino-acyl groups"/>
    <property type="evidence" value="ECO:0007669"/>
    <property type="project" value="UniProtKB-ARBA"/>
</dbReference>
<dbReference type="PANTHER" id="PTHR31625">
    <property type="match status" value="1"/>
</dbReference>
<dbReference type="EMBL" id="AWUE01022492">
    <property type="protein sequence ID" value="OMO57721.1"/>
    <property type="molecule type" value="Genomic_DNA"/>
</dbReference>
<sequence>MAAMKELENSPVSPPPGSVPTTSLNLTLFDMTGFGFSAMQRLYFYEFPHPTSYFMDNTLPNLKTSLSLTLQHFFPFAGKLTIPPPPQPLPYIVYEEGDSVSFIVKESTVDFNHLIGDHPRHVEELRALVPTLPPPSMAANGCMEKPVMAIQITVFPMAGISIGIGFCHSAADGSTLSHFMNSWANLNTHKSQDQEDLNNYSLPNFNRDYLIKDLSGLASKFFNVKRELKELPSIPVDKLRVTFNIKRSQVMLLKDWIAKKSSEEINGITSEPLIRLSTFVVTCAYMWVCLIKLRDPSNYNHGDDDALCHFIFVADCRQRLKLPTTYFGNCIALQYVAAKKSELITGEKGIAVAARAIGRQVMELEEKGPLNEAEKWLSRTGEIIKPGGLVTAVTSSPKLGAYKIDFGWGRPKKTEVANIASNMFFSLTESRDEEGGVELGLALSSHELNCFNSIFFQGLSNLK</sequence>
<dbReference type="Gene3D" id="3.30.559.10">
    <property type="entry name" value="Chloramphenicol acetyltransferase-like domain"/>
    <property type="match status" value="2"/>
</dbReference>
<dbReference type="OrthoDB" id="1862401at2759"/>
<protein>
    <submittedName>
        <fullName evidence="3">Transferase</fullName>
    </submittedName>
</protein>
<comment type="caution">
    <text evidence="3">The sequence shown here is derived from an EMBL/GenBank/DDBJ whole genome shotgun (WGS) entry which is preliminary data.</text>
</comment>
<keyword evidence="4" id="KW-1185">Reference proteome</keyword>
<dbReference type="AlphaFoldDB" id="A0A1R3GI24"/>
<organism evidence="3 4">
    <name type="scientific">Corchorus olitorius</name>
    <dbReference type="NCBI Taxonomy" id="93759"/>
    <lineage>
        <taxon>Eukaryota</taxon>
        <taxon>Viridiplantae</taxon>
        <taxon>Streptophyta</taxon>
        <taxon>Embryophyta</taxon>
        <taxon>Tracheophyta</taxon>
        <taxon>Spermatophyta</taxon>
        <taxon>Magnoliopsida</taxon>
        <taxon>eudicotyledons</taxon>
        <taxon>Gunneridae</taxon>
        <taxon>Pentapetalae</taxon>
        <taxon>rosids</taxon>
        <taxon>malvids</taxon>
        <taxon>Malvales</taxon>
        <taxon>Malvaceae</taxon>
        <taxon>Grewioideae</taxon>
        <taxon>Apeibeae</taxon>
        <taxon>Corchorus</taxon>
    </lineage>
</organism>
<dbReference type="InterPro" id="IPR023213">
    <property type="entry name" value="CAT-like_dom_sf"/>
</dbReference>
<proteinExistence type="predicted"/>
<accession>A0A1R3GI24</accession>
<keyword evidence="1 3" id="KW-0808">Transferase</keyword>
<evidence type="ECO:0000313" key="3">
    <source>
        <dbReference type="EMBL" id="OMO57721.1"/>
    </source>
</evidence>
<name>A0A1R3GI24_9ROSI</name>
<dbReference type="InterPro" id="IPR051504">
    <property type="entry name" value="Plant_metabolite_acyltrans"/>
</dbReference>
<reference evidence="4" key="1">
    <citation type="submission" date="2013-09" db="EMBL/GenBank/DDBJ databases">
        <title>Corchorus olitorius genome sequencing.</title>
        <authorList>
            <person name="Alam M."/>
            <person name="Haque M.S."/>
            <person name="Islam M.S."/>
            <person name="Emdad E.M."/>
            <person name="Islam M.M."/>
            <person name="Ahmed B."/>
            <person name="Halim A."/>
            <person name="Hossen Q.M.M."/>
            <person name="Hossain M.Z."/>
            <person name="Ahmed R."/>
            <person name="Khan M.M."/>
            <person name="Islam R."/>
            <person name="Rashid M.M."/>
            <person name="Khan S.A."/>
            <person name="Rahman M.S."/>
            <person name="Alam M."/>
            <person name="Yahiya A.S."/>
            <person name="Khan M.S."/>
            <person name="Azam M.S."/>
            <person name="Haque T."/>
            <person name="Lashkar M.Z.H."/>
            <person name="Akhand A.I."/>
            <person name="Morshed G."/>
            <person name="Roy S."/>
            <person name="Uddin K.S."/>
            <person name="Rabeya T."/>
            <person name="Hossain A.S."/>
            <person name="Chowdhury A."/>
            <person name="Snigdha A.R."/>
            <person name="Mortoza M.S."/>
            <person name="Matin S.A."/>
            <person name="Hoque S.M.E."/>
            <person name="Islam M.K."/>
            <person name="Roy D.K."/>
            <person name="Haider R."/>
            <person name="Moosa M.M."/>
            <person name="Elias S.M."/>
            <person name="Hasan A.M."/>
            <person name="Jahan S."/>
            <person name="Shafiuddin M."/>
            <person name="Mahmood N."/>
            <person name="Shommy N.S."/>
        </authorList>
    </citation>
    <scope>NUCLEOTIDE SEQUENCE [LARGE SCALE GENOMIC DNA]</scope>
    <source>
        <strain evidence="4">cv. O-4</strain>
    </source>
</reference>
<dbReference type="Pfam" id="PF02458">
    <property type="entry name" value="Transferase"/>
    <property type="match status" value="1"/>
</dbReference>
<keyword evidence="2" id="KW-0012">Acyltransferase</keyword>
<evidence type="ECO:0000256" key="2">
    <source>
        <dbReference type="ARBA" id="ARBA00023315"/>
    </source>
</evidence>
<gene>
    <name evidence="3" type="ORF">COLO4_35156</name>
</gene>
<dbReference type="Proteomes" id="UP000187203">
    <property type="component" value="Unassembled WGS sequence"/>
</dbReference>
<dbReference type="STRING" id="93759.A0A1R3GI24"/>
<evidence type="ECO:0000256" key="1">
    <source>
        <dbReference type="ARBA" id="ARBA00022679"/>
    </source>
</evidence>